<keyword evidence="5 8" id="KW-1133">Transmembrane helix</keyword>
<dbReference type="PANTHER" id="PTHR23501">
    <property type="entry name" value="MAJOR FACILITATOR SUPERFAMILY"/>
    <property type="match status" value="1"/>
</dbReference>
<reference evidence="10" key="1">
    <citation type="submission" date="2022-11" db="EMBL/GenBank/DDBJ databases">
        <title>Genome Resource of Sclerotinia nivalis Strain SnTB1, a Plant Pathogen Isolated from American Ginseng.</title>
        <authorList>
            <person name="Fan S."/>
        </authorList>
    </citation>
    <scope>NUCLEOTIDE SEQUENCE</scope>
    <source>
        <strain evidence="10">SnTB1</strain>
    </source>
</reference>
<name>A0A9X0DPG2_9HELO</name>
<feature type="transmembrane region" description="Helical" evidence="8">
    <location>
        <begin position="440"/>
        <end position="466"/>
    </location>
</feature>
<evidence type="ECO:0000256" key="4">
    <source>
        <dbReference type="ARBA" id="ARBA00022692"/>
    </source>
</evidence>
<keyword evidence="3" id="KW-0813">Transport</keyword>
<comment type="similarity">
    <text evidence="2">Belongs to the major facilitator superfamily. TCR/Tet family.</text>
</comment>
<dbReference type="EMBL" id="JAPEIS010000002">
    <property type="protein sequence ID" value="KAJ8069107.1"/>
    <property type="molecule type" value="Genomic_DNA"/>
</dbReference>
<dbReference type="InterPro" id="IPR020846">
    <property type="entry name" value="MFS_dom"/>
</dbReference>
<feature type="transmembrane region" description="Helical" evidence="8">
    <location>
        <begin position="347"/>
        <end position="371"/>
    </location>
</feature>
<evidence type="ECO:0000256" key="5">
    <source>
        <dbReference type="ARBA" id="ARBA00022989"/>
    </source>
</evidence>
<dbReference type="AlphaFoldDB" id="A0A9X0DPG2"/>
<feature type="transmembrane region" description="Helical" evidence="8">
    <location>
        <begin position="147"/>
        <end position="165"/>
    </location>
</feature>
<feature type="transmembrane region" description="Helical" evidence="8">
    <location>
        <begin position="410"/>
        <end position="428"/>
    </location>
</feature>
<feature type="transmembrane region" description="Helical" evidence="8">
    <location>
        <begin position="478"/>
        <end position="501"/>
    </location>
</feature>
<feature type="transmembrane region" description="Helical" evidence="8">
    <location>
        <begin position="557"/>
        <end position="575"/>
    </location>
</feature>
<dbReference type="InterPro" id="IPR036259">
    <property type="entry name" value="MFS_trans_sf"/>
</dbReference>
<dbReference type="Pfam" id="PF07690">
    <property type="entry name" value="MFS_1"/>
    <property type="match status" value="1"/>
</dbReference>
<dbReference type="GO" id="GO:0005886">
    <property type="term" value="C:plasma membrane"/>
    <property type="evidence" value="ECO:0007669"/>
    <property type="project" value="TreeGrafter"/>
</dbReference>
<feature type="transmembrane region" description="Helical" evidence="8">
    <location>
        <begin position="235"/>
        <end position="254"/>
    </location>
</feature>
<dbReference type="GO" id="GO:0022857">
    <property type="term" value="F:transmembrane transporter activity"/>
    <property type="evidence" value="ECO:0007669"/>
    <property type="project" value="InterPro"/>
</dbReference>
<feature type="transmembrane region" description="Helical" evidence="8">
    <location>
        <begin position="275"/>
        <end position="300"/>
    </location>
</feature>
<dbReference type="FunFam" id="1.20.1250.20:FF:000429">
    <property type="entry name" value="MFS drug efflux transporter, putative"/>
    <property type="match status" value="1"/>
</dbReference>
<feature type="compositionally biased region" description="Basic and acidic residues" evidence="7">
    <location>
        <begin position="35"/>
        <end position="47"/>
    </location>
</feature>
<evidence type="ECO:0000313" key="11">
    <source>
        <dbReference type="Proteomes" id="UP001152300"/>
    </source>
</evidence>
<dbReference type="PANTHER" id="PTHR23501:SF12">
    <property type="entry name" value="MAJOR FACILITATOR SUPERFAMILY (MFS) PROFILE DOMAIN-CONTAINING PROTEIN-RELATED"/>
    <property type="match status" value="1"/>
</dbReference>
<comment type="caution">
    <text evidence="10">The sequence shown here is derived from an EMBL/GenBank/DDBJ whole genome shotgun (WGS) entry which is preliminary data.</text>
</comment>
<accession>A0A9X0DPG2</accession>
<dbReference type="FunFam" id="1.20.1250.20:FF:000959">
    <property type="entry name" value="Similar to MFS multidrug transporter"/>
    <property type="match status" value="1"/>
</dbReference>
<dbReference type="SUPFAM" id="SSF103473">
    <property type="entry name" value="MFS general substrate transporter"/>
    <property type="match status" value="1"/>
</dbReference>
<sequence>MYCESCGNPTMSSSTTETASQPGRNSTLASSTSSLDDKPVRLERSEGDAFTTDSEKGPIYSSPPSEPGQVRTVTGWKWIVICVGFYVATFLYGLDNTIAADIQSAVLGTYGDISKLSWLGTGFPLGSIATILTIGKAYSTFNVKWTHVVSVVIFIVGSAVCGAAPNMNALIVGRVIAGVGGAGMYLGTLNLVAINTTIQERPLYLGGVGITWGLGTILGPVIGGAFADSGATWRWAFYINLVIFGIAVPALLLIPSFDPQPDLDILHKVKHVDWIGALLNAGLFTSFVIALTFGGANWAWNDGRTIGTFVACGVIFILFAVQQQFCIFTTPEDRLFPVQFLKSRTMLLLFICTAAAGTALFVPIFYIPLFFQFSKGDDGIEAAVRLMPFIVLYIVTVMSQGILMPKVGYYWPFFVLWGMFALSGGAAMTTVTTSTNAGSIYGWSILIAIGCGMITQASYSIAPAILGRDGRGQEVPASIGYINVAQIGGVVIGLAVSGTVFQSTAFKNVNAAFESQHFSADQIRSAIAGSQSALFQSVSQELRDKAIEGIVQAIDQTYYLVVAGAALTLLLSFLLKREKLFMEMAAVGG</sequence>
<feature type="region of interest" description="Disordered" evidence="7">
    <location>
        <begin position="1"/>
        <end position="68"/>
    </location>
</feature>
<feature type="transmembrane region" description="Helical" evidence="8">
    <location>
        <begin position="116"/>
        <end position="135"/>
    </location>
</feature>
<comment type="subcellular location">
    <subcellularLocation>
        <location evidence="1">Membrane</location>
        <topology evidence="1">Multi-pass membrane protein</topology>
    </subcellularLocation>
</comment>
<keyword evidence="6 8" id="KW-0472">Membrane</keyword>
<dbReference type="Proteomes" id="UP001152300">
    <property type="component" value="Unassembled WGS sequence"/>
</dbReference>
<proteinExistence type="inferred from homology"/>
<evidence type="ECO:0000256" key="8">
    <source>
        <dbReference type="SAM" id="Phobius"/>
    </source>
</evidence>
<evidence type="ECO:0000256" key="7">
    <source>
        <dbReference type="SAM" id="MobiDB-lite"/>
    </source>
</evidence>
<dbReference type="PROSITE" id="PS50850">
    <property type="entry name" value="MFS"/>
    <property type="match status" value="1"/>
</dbReference>
<feature type="domain" description="Major facilitator superfamily (MFS) profile" evidence="9">
    <location>
        <begin position="81"/>
        <end position="580"/>
    </location>
</feature>
<evidence type="ECO:0000256" key="6">
    <source>
        <dbReference type="ARBA" id="ARBA00023136"/>
    </source>
</evidence>
<protein>
    <recommendedName>
        <fullName evidence="9">Major facilitator superfamily (MFS) profile domain-containing protein</fullName>
    </recommendedName>
</protein>
<dbReference type="OrthoDB" id="10021397at2759"/>
<evidence type="ECO:0000256" key="1">
    <source>
        <dbReference type="ARBA" id="ARBA00004141"/>
    </source>
</evidence>
<feature type="transmembrane region" description="Helical" evidence="8">
    <location>
        <begin position="75"/>
        <end position="94"/>
    </location>
</feature>
<dbReference type="Gene3D" id="1.20.1250.20">
    <property type="entry name" value="MFS general substrate transporter like domains"/>
    <property type="match status" value="2"/>
</dbReference>
<organism evidence="10 11">
    <name type="scientific">Sclerotinia nivalis</name>
    <dbReference type="NCBI Taxonomy" id="352851"/>
    <lineage>
        <taxon>Eukaryota</taxon>
        <taxon>Fungi</taxon>
        <taxon>Dikarya</taxon>
        <taxon>Ascomycota</taxon>
        <taxon>Pezizomycotina</taxon>
        <taxon>Leotiomycetes</taxon>
        <taxon>Helotiales</taxon>
        <taxon>Sclerotiniaceae</taxon>
        <taxon>Sclerotinia</taxon>
    </lineage>
</organism>
<feature type="transmembrane region" description="Helical" evidence="8">
    <location>
        <begin position="171"/>
        <end position="191"/>
    </location>
</feature>
<keyword evidence="4 8" id="KW-0812">Transmembrane</keyword>
<evidence type="ECO:0000256" key="2">
    <source>
        <dbReference type="ARBA" id="ARBA00007520"/>
    </source>
</evidence>
<feature type="transmembrane region" description="Helical" evidence="8">
    <location>
        <begin position="203"/>
        <end position="223"/>
    </location>
</feature>
<evidence type="ECO:0000256" key="3">
    <source>
        <dbReference type="ARBA" id="ARBA00022448"/>
    </source>
</evidence>
<dbReference type="InterPro" id="IPR011701">
    <property type="entry name" value="MFS"/>
</dbReference>
<gene>
    <name evidence="10" type="ORF">OCU04_002779</name>
</gene>
<evidence type="ECO:0000313" key="10">
    <source>
        <dbReference type="EMBL" id="KAJ8069107.1"/>
    </source>
</evidence>
<feature type="compositionally biased region" description="Polar residues" evidence="7">
    <location>
        <begin position="7"/>
        <end position="25"/>
    </location>
</feature>
<evidence type="ECO:0000259" key="9">
    <source>
        <dbReference type="PROSITE" id="PS50850"/>
    </source>
</evidence>
<keyword evidence="11" id="KW-1185">Reference proteome</keyword>
<feature type="transmembrane region" description="Helical" evidence="8">
    <location>
        <begin position="383"/>
        <end position="403"/>
    </location>
</feature>
<feature type="transmembrane region" description="Helical" evidence="8">
    <location>
        <begin position="306"/>
        <end position="327"/>
    </location>
</feature>